<evidence type="ECO:0000259" key="2">
    <source>
        <dbReference type="Pfam" id="PF13559"/>
    </source>
</evidence>
<keyword evidence="1" id="KW-1133">Transmembrane helix</keyword>
<accession>A0A1M5G8T4</accession>
<feature type="transmembrane region" description="Helical" evidence="1">
    <location>
        <begin position="64"/>
        <end position="85"/>
    </location>
</feature>
<reference evidence="3 4" key="1">
    <citation type="submission" date="2016-11" db="EMBL/GenBank/DDBJ databases">
        <authorList>
            <person name="Jaros S."/>
            <person name="Januszkiewicz K."/>
            <person name="Wedrychowicz H."/>
        </authorList>
    </citation>
    <scope>NUCLEOTIDE SEQUENCE [LARGE SCALE GENOMIC DNA]</scope>
    <source>
        <strain evidence="3 4">IBRC-M 10683</strain>
    </source>
</reference>
<dbReference type="EMBL" id="FQVW01000012">
    <property type="protein sequence ID" value="SHG00153.1"/>
    <property type="molecule type" value="Genomic_DNA"/>
</dbReference>
<keyword evidence="1" id="KW-0812">Transmembrane</keyword>
<dbReference type="InterPro" id="IPR025403">
    <property type="entry name" value="TgpA-like_C"/>
</dbReference>
<dbReference type="Proteomes" id="UP000183988">
    <property type="component" value="Unassembled WGS sequence"/>
</dbReference>
<keyword evidence="4" id="KW-1185">Reference proteome</keyword>
<evidence type="ECO:0000313" key="3">
    <source>
        <dbReference type="EMBL" id="SHG00153.1"/>
    </source>
</evidence>
<dbReference type="Pfam" id="PF13559">
    <property type="entry name" value="DUF4129"/>
    <property type="match status" value="1"/>
</dbReference>
<evidence type="ECO:0000313" key="4">
    <source>
        <dbReference type="Proteomes" id="UP000183988"/>
    </source>
</evidence>
<name>A0A1M5G8T4_9BACI</name>
<gene>
    <name evidence="3" type="ORF">SAMN05216225_10126</name>
</gene>
<organism evidence="3 4">
    <name type="scientific">Ornithinibacillus halophilus</name>
    <dbReference type="NCBI Taxonomy" id="930117"/>
    <lineage>
        <taxon>Bacteria</taxon>
        <taxon>Bacillati</taxon>
        <taxon>Bacillota</taxon>
        <taxon>Bacilli</taxon>
        <taxon>Bacillales</taxon>
        <taxon>Bacillaceae</taxon>
        <taxon>Ornithinibacillus</taxon>
    </lineage>
</organism>
<feature type="domain" description="Protein-glutamine gamma-glutamyltransferase-like C-terminal" evidence="2">
    <location>
        <begin position="141"/>
        <end position="199"/>
    </location>
</feature>
<keyword evidence="1" id="KW-0472">Membrane</keyword>
<proteinExistence type="predicted"/>
<sequence>MPLENIDETRDELEKILSEREYQVYFEDNRSFIEKWWDNIKEWIMEQLSKVFSSLEPTNGLADAVLFFIVAVLIGLLILALFLWIRSVNRKRKFHEHKPLYSVKEIDWTYQQHLSEAESQEGNEDYRKATRHLFLSILLYLNDKEWLEAKVWKTNLEYVEELRKINKNHALSFYQLAQFFDEVVYGEREINQSEYVEFKELAHKLWQLEELEA</sequence>
<dbReference type="AlphaFoldDB" id="A0A1M5G8T4"/>
<protein>
    <recommendedName>
        <fullName evidence="2">Protein-glutamine gamma-glutamyltransferase-like C-terminal domain-containing protein</fullName>
    </recommendedName>
</protein>
<dbReference type="STRING" id="930117.SAMN05216225_10126"/>
<evidence type="ECO:0000256" key="1">
    <source>
        <dbReference type="SAM" id="Phobius"/>
    </source>
</evidence>